<reference evidence="1" key="1">
    <citation type="submission" date="2019-04" db="EMBL/GenBank/DDBJ databases">
        <title>Evolution of Biomass-Degrading Anaerobic Consortia Revealed by Metagenomics.</title>
        <authorList>
            <person name="Peng X."/>
        </authorList>
    </citation>
    <scope>NUCLEOTIDE SEQUENCE</scope>
    <source>
        <strain evidence="1">SIG140</strain>
    </source>
</reference>
<name>A0A9D5SAT3_XYLRU</name>
<dbReference type="EMBL" id="SUYC01000028">
    <property type="protein sequence ID" value="MBE6272206.1"/>
    <property type="molecule type" value="Genomic_DNA"/>
</dbReference>
<comment type="caution">
    <text evidence="1">The sequence shown here is derived from an EMBL/GenBank/DDBJ whole genome shotgun (WGS) entry which is preliminary data.</text>
</comment>
<proteinExistence type="predicted"/>
<sequence length="433" mass="49636">MVYVNPTQQLNITVSTDRQQYNRRDEGKVCLKVTDSSGLPLKAELAVSIFDKAYLYLPGHENILSHCHLSEEIRGNIFNPTYYFDERNEDRLQALDLLLMTQGWRSYVWNEKPIKGRQVLTDGLYGIETTSNKLTNKMQLISAFSLRSDSCFILTDSIGCFEITPDQMMTMRGNIYLKPLLSEKYKAKLTIINPFDSINFYQQGRPRNLPQNYIYETANGERAITNGFGTVVLKDIYVTAKRRSPYRDKVTGYLDSLATMASGEWVCECKAGQASHYLNNYKGYSHHPDGCSVTTYSGKRLMPKRGENYELIKYEPVGSDGSWIVTDITSVKYSGPQYTEEELLRMYGMWKAQGYYPQREFYEPDPAELASPMPDPRNLLQWKPYVLTDENGKAEISFRTSDVNTEFVGIIEAIDSTGLMGCQTFTFRVIRNR</sequence>
<evidence type="ECO:0000313" key="1">
    <source>
        <dbReference type="EMBL" id="MBE6272206.1"/>
    </source>
</evidence>
<protein>
    <submittedName>
        <fullName evidence="1">Uncharacterized protein</fullName>
    </submittedName>
</protein>
<gene>
    <name evidence="1" type="ORF">E7101_14890</name>
</gene>
<dbReference type="Proteomes" id="UP000806522">
    <property type="component" value="Unassembled WGS sequence"/>
</dbReference>
<accession>A0A9D5SAT3</accession>
<dbReference type="AlphaFoldDB" id="A0A9D5SAT3"/>
<evidence type="ECO:0000313" key="2">
    <source>
        <dbReference type="Proteomes" id="UP000806522"/>
    </source>
</evidence>
<organism evidence="1 2">
    <name type="scientific">Xylanibacter ruminicola</name>
    <name type="common">Prevotella ruminicola</name>
    <dbReference type="NCBI Taxonomy" id="839"/>
    <lineage>
        <taxon>Bacteria</taxon>
        <taxon>Pseudomonadati</taxon>
        <taxon>Bacteroidota</taxon>
        <taxon>Bacteroidia</taxon>
        <taxon>Bacteroidales</taxon>
        <taxon>Prevotellaceae</taxon>
        <taxon>Xylanibacter</taxon>
    </lineage>
</organism>